<dbReference type="InterPro" id="IPR002347">
    <property type="entry name" value="SDR_fam"/>
</dbReference>
<accession>A0A131XVG3</accession>
<dbReference type="GO" id="GO:0005783">
    <property type="term" value="C:endoplasmic reticulum"/>
    <property type="evidence" value="ECO:0007669"/>
    <property type="project" value="UniProtKB-SubCell"/>
</dbReference>
<feature type="transmembrane region" description="Helical" evidence="6">
    <location>
        <begin position="20"/>
        <end position="40"/>
    </location>
</feature>
<keyword evidence="6" id="KW-1133">Transmembrane helix</keyword>
<evidence type="ECO:0000313" key="7">
    <source>
        <dbReference type="EMBL" id="JAP70312.1"/>
    </source>
</evidence>
<keyword evidence="3" id="KW-0521">NADP</keyword>
<dbReference type="EMBL" id="GEFM01005484">
    <property type="protein sequence ID" value="JAP70312.1"/>
    <property type="molecule type" value="mRNA"/>
</dbReference>
<dbReference type="InterPro" id="IPR020904">
    <property type="entry name" value="Sc_DH/Rdtase_CS"/>
</dbReference>
<name>A0A131XVG3_IXORI</name>
<evidence type="ECO:0000256" key="3">
    <source>
        <dbReference type="ARBA" id="ARBA00022857"/>
    </source>
</evidence>
<keyword evidence="6" id="KW-0472">Membrane</keyword>
<dbReference type="PRINTS" id="PR00081">
    <property type="entry name" value="GDHRDH"/>
</dbReference>
<evidence type="ECO:0000256" key="2">
    <source>
        <dbReference type="ARBA" id="ARBA00006484"/>
    </source>
</evidence>
<evidence type="ECO:0000256" key="5">
    <source>
        <dbReference type="RuleBase" id="RU000363"/>
    </source>
</evidence>
<sequence length="347" mass="38640">MAKGGGPHSAESCPFSSGGTPTSVMICSIIGLVFVVYVLVKLLISLWRGFYTCFLARWLGFTVDFRKMGEWAVITGASDGIGRAYAEELAARGLNVVLISRTLEKLQEVASEIEKAYKVKTKVISADFTGGNEIYEVVRRELEGLEVGVLVNNVGTSYSYPEFFSAVPEGDKVMDGIIRANCLAGTMMTRICLPQMDERRRGAIINVSSISAMHPLPLLSTYAASKAYMDYLSQGLQAEYRERGVYIQSVMPAYVSTKMSKIRKASYMVPTAKTYVREALNTVGVEHATYGYLPHKFRAYVQETLKNWLPHDMFMNISRSSLLSIRQLYYKKKGVEDVFLGKGKKTH</sequence>
<organism evidence="7">
    <name type="scientific">Ixodes ricinus</name>
    <name type="common">Common tick</name>
    <name type="synonym">Acarus ricinus</name>
    <dbReference type="NCBI Taxonomy" id="34613"/>
    <lineage>
        <taxon>Eukaryota</taxon>
        <taxon>Metazoa</taxon>
        <taxon>Ecdysozoa</taxon>
        <taxon>Arthropoda</taxon>
        <taxon>Chelicerata</taxon>
        <taxon>Arachnida</taxon>
        <taxon>Acari</taxon>
        <taxon>Parasitiformes</taxon>
        <taxon>Ixodida</taxon>
        <taxon>Ixodoidea</taxon>
        <taxon>Ixodidae</taxon>
        <taxon>Ixodinae</taxon>
        <taxon>Ixodes</taxon>
    </lineage>
</organism>
<dbReference type="PIRSF" id="PIRSF000126">
    <property type="entry name" value="11-beta-HSD1"/>
    <property type="match status" value="1"/>
</dbReference>
<reference evidence="7" key="1">
    <citation type="submission" date="2016-02" db="EMBL/GenBank/DDBJ databases">
        <title>RNAseq analyses of the midgut from blood- or serum-fed Ixodes ricinus ticks.</title>
        <authorList>
            <person name="Perner J."/>
            <person name="Provaznik J."/>
            <person name="Schrenkova J."/>
            <person name="Urbanova V."/>
            <person name="Ribeiro J.M."/>
            <person name="Kopacek P."/>
        </authorList>
    </citation>
    <scope>NUCLEOTIDE SEQUENCE</scope>
    <source>
        <tissue evidence="7">Gut</tissue>
    </source>
</reference>
<keyword evidence="4" id="KW-0560">Oxidoreductase</keyword>
<protein>
    <submittedName>
        <fullName evidence="7">Putative hydroxysteroid 17-beta dehydrogenase</fullName>
    </submittedName>
</protein>
<dbReference type="PANTHER" id="PTHR43899">
    <property type="entry name" value="RH59310P"/>
    <property type="match status" value="1"/>
</dbReference>
<dbReference type="CDD" id="cd05356">
    <property type="entry name" value="17beta-HSD1_like_SDR_c"/>
    <property type="match status" value="1"/>
</dbReference>
<evidence type="ECO:0000256" key="4">
    <source>
        <dbReference type="ARBA" id="ARBA00023002"/>
    </source>
</evidence>
<evidence type="ECO:0000256" key="6">
    <source>
        <dbReference type="SAM" id="Phobius"/>
    </source>
</evidence>
<dbReference type="GO" id="GO:0016491">
    <property type="term" value="F:oxidoreductase activity"/>
    <property type="evidence" value="ECO:0007669"/>
    <property type="project" value="UniProtKB-KW"/>
</dbReference>
<dbReference type="Gene3D" id="3.40.50.720">
    <property type="entry name" value="NAD(P)-binding Rossmann-like Domain"/>
    <property type="match status" value="1"/>
</dbReference>
<dbReference type="InterPro" id="IPR036291">
    <property type="entry name" value="NAD(P)-bd_dom_sf"/>
</dbReference>
<evidence type="ECO:0000256" key="1">
    <source>
        <dbReference type="ARBA" id="ARBA00004240"/>
    </source>
</evidence>
<dbReference type="Pfam" id="PF00106">
    <property type="entry name" value="adh_short"/>
    <property type="match status" value="1"/>
</dbReference>
<dbReference type="PANTHER" id="PTHR43899:SF13">
    <property type="entry name" value="RH59310P"/>
    <property type="match status" value="1"/>
</dbReference>
<dbReference type="InterPro" id="IPR051019">
    <property type="entry name" value="VLCFA-Steroid_DH"/>
</dbReference>
<dbReference type="PROSITE" id="PS00061">
    <property type="entry name" value="ADH_SHORT"/>
    <property type="match status" value="1"/>
</dbReference>
<proteinExistence type="evidence at transcript level"/>
<dbReference type="PRINTS" id="PR00080">
    <property type="entry name" value="SDRFAMILY"/>
</dbReference>
<dbReference type="FunFam" id="3.40.50.720:FF:000137">
    <property type="entry name" value="Hydroxysteroid (17-beta) dehydrogenase 3"/>
    <property type="match status" value="1"/>
</dbReference>
<dbReference type="SUPFAM" id="SSF51735">
    <property type="entry name" value="NAD(P)-binding Rossmann-fold domains"/>
    <property type="match status" value="1"/>
</dbReference>
<keyword evidence="6" id="KW-0812">Transmembrane</keyword>
<dbReference type="AlphaFoldDB" id="A0A131XVG3"/>
<comment type="subcellular location">
    <subcellularLocation>
        <location evidence="1">Endoplasmic reticulum</location>
    </subcellularLocation>
</comment>
<comment type="similarity">
    <text evidence="2 5">Belongs to the short-chain dehydrogenases/reductases (SDR) family.</text>
</comment>